<dbReference type="Proteomes" id="UP001347796">
    <property type="component" value="Unassembled WGS sequence"/>
</dbReference>
<comment type="caution">
    <text evidence="2">The sequence shown here is derived from an EMBL/GenBank/DDBJ whole genome shotgun (WGS) entry which is preliminary data.</text>
</comment>
<accession>A0AAN8K540</accession>
<reference evidence="2 3" key="1">
    <citation type="submission" date="2024-01" db="EMBL/GenBank/DDBJ databases">
        <title>The genome of the rayed Mediterranean limpet Patella caerulea (Linnaeus, 1758).</title>
        <authorList>
            <person name="Anh-Thu Weber A."/>
            <person name="Halstead-Nussloch G."/>
        </authorList>
    </citation>
    <scope>NUCLEOTIDE SEQUENCE [LARGE SCALE GENOMIC DNA]</scope>
    <source>
        <strain evidence="2">AATW-2023a</strain>
        <tissue evidence="2">Whole specimen</tissue>
    </source>
</reference>
<feature type="region of interest" description="Disordered" evidence="1">
    <location>
        <begin position="1"/>
        <end position="20"/>
    </location>
</feature>
<sequence>MVDHSPIINTTSTNPNPQHHRNNVICKMLVRNNQCGSETLPLFHANKMSPHSPDICTSPSPESCRVPHSEPLPDLCNKKKTTLVLPQATQSCEKQRRRVRFDLPRRMNKTPTCPEYARPRPNSGTKRTISAPQPITPQNWQTMDFETRRAASLKPNTAIESERFISTREKLFHHMNLIRKMGNEVTDQQTCVDGDKENSVVDDDESDDGNDDEKEGKPEEADQADAGKSSGYKEICTPGSDESSRLEEKAQTLPKVYKDIKLIQRAGKFIPNRINILNPNYLCSKSTSCKRYHHLFKDLVPDLRDNYKYGKRVNFYGFNSSSFRG</sequence>
<dbReference type="EMBL" id="JAZGQO010000004">
    <property type="protein sequence ID" value="KAK6187689.1"/>
    <property type="molecule type" value="Genomic_DNA"/>
</dbReference>
<feature type="region of interest" description="Disordered" evidence="1">
    <location>
        <begin position="187"/>
        <end position="248"/>
    </location>
</feature>
<organism evidence="2 3">
    <name type="scientific">Patella caerulea</name>
    <name type="common">Rayed Mediterranean limpet</name>
    <dbReference type="NCBI Taxonomy" id="87958"/>
    <lineage>
        <taxon>Eukaryota</taxon>
        <taxon>Metazoa</taxon>
        <taxon>Spiralia</taxon>
        <taxon>Lophotrochozoa</taxon>
        <taxon>Mollusca</taxon>
        <taxon>Gastropoda</taxon>
        <taxon>Patellogastropoda</taxon>
        <taxon>Patelloidea</taxon>
        <taxon>Patellidae</taxon>
        <taxon>Patella</taxon>
    </lineage>
</organism>
<feature type="compositionally biased region" description="Polar residues" evidence="1">
    <location>
        <begin position="122"/>
        <end position="138"/>
    </location>
</feature>
<feature type="region of interest" description="Disordered" evidence="1">
    <location>
        <begin position="106"/>
        <end position="138"/>
    </location>
</feature>
<name>A0AAN8K540_PATCE</name>
<proteinExistence type="predicted"/>
<protein>
    <submittedName>
        <fullName evidence="2">Uncharacterized protein</fullName>
    </submittedName>
</protein>
<gene>
    <name evidence="2" type="ORF">SNE40_005659</name>
</gene>
<keyword evidence="3" id="KW-1185">Reference proteome</keyword>
<evidence type="ECO:0000313" key="3">
    <source>
        <dbReference type="Proteomes" id="UP001347796"/>
    </source>
</evidence>
<evidence type="ECO:0000256" key="1">
    <source>
        <dbReference type="SAM" id="MobiDB-lite"/>
    </source>
</evidence>
<evidence type="ECO:0000313" key="2">
    <source>
        <dbReference type="EMBL" id="KAK6187689.1"/>
    </source>
</evidence>
<feature type="compositionally biased region" description="Acidic residues" evidence="1">
    <location>
        <begin position="200"/>
        <end position="213"/>
    </location>
</feature>
<dbReference type="AlphaFoldDB" id="A0AAN8K540"/>
<feature type="compositionally biased region" description="Polar residues" evidence="1">
    <location>
        <begin position="7"/>
        <end position="17"/>
    </location>
</feature>